<protein>
    <submittedName>
        <fullName evidence="2">Uncharacterized protein</fullName>
    </submittedName>
</protein>
<dbReference type="OrthoDB" id="10574372at2759"/>
<name>A0A6H5HJH7_9HEMI</name>
<evidence type="ECO:0000313" key="3">
    <source>
        <dbReference type="Proteomes" id="UP000479000"/>
    </source>
</evidence>
<dbReference type="Proteomes" id="UP000479000">
    <property type="component" value="Unassembled WGS sequence"/>
</dbReference>
<gene>
    <name evidence="2" type="ORF">NTEN_LOCUS20785</name>
</gene>
<dbReference type="AlphaFoldDB" id="A0A6H5HJH7"/>
<proteinExistence type="predicted"/>
<dbReference type="EMBL" id="CADCXU010030508">
    <property type="protein sequence ID" value="CAB0016627.1"/>
    <property type="molecule type" value="Genomic_DNA"/>
</dbReference>
<reference evidence="2 3" key="1">
    <citation type="submission" date="2020-02" db="EMBL/GenBank/DDBJ databases">
        <authorList>
            <person name="Ferguson B K."/>
        </authorList>
    </citation>
    <scope>NUCLEOTIDE SEQUENCE [LARGE SCALE GENOMIC DNA]</scope>
</reference>
<evidence type="ECO:0000256" key="1">
    <source>
        <dbReference type="SAM" id="MobiDB-lite"/>
    </source>
</evidence>
<accession>A0A6H5HJH7</accession>
<sequence>MHEMPSMASHFRVSRMWQASWSQTSRNCEAEYDRPRRSLICDVAMIMAAADVKPTDTGPEMKSTNHPANHEKCLH</sequence>
<feature type="region of interest" description="Disordered" evidence="1">
    <location>
        <begin position="54"/>
        <end position="75"/>
    </location>
</feature>
<evidence type="ECO:0000313" key="2">
    <source>
        <dbReference type="EMBL" id="CAB0016627.1"/>
    </source>
</evidence>
<keyword evidence="3" id="KW-1185">Reference proteome</keyword>
<organism evidence="2 3">
    <name type="scientific">Nesidiocoris tenuis</name>
    <dbReference type="NCBI Taxonomy" id="355587"/>
    <lineage>
        <taxon>Eukaryota</taxon>
        <taxon>Metazoa</taxon>
        <taxon>Ecdysozoa</taxon>
        <taxon>Arthropoda</taxon>
        <taxon>Hexapoda</taxon>
        <taxon>Insecta</taxon>
        <taxon>Pterygota</taxon>
        <taxon>Neoptera</taxon>
        <taxon>Paraneoptera</taxon>
        <taxon>Hemiptera</taxon>
        <taxon>Heteroptera</taxon>
        <taxon>Panheteroptera</taxon>
        <taxon>Cimicomorpha</taxon>
        <taxon>Miridae</taxon>
        <taxon>Dicyphina</taxon>
        <taxon>Nesidiocoris</taxon>
    </lineage>
</organism>